<evidence type="ECO:0000256" key="1">
    <source>
        <dbReference type="ARBA" id="ARBA00007317"/>
    </source>
</evidence>
<gene>
    <name evidence="4" type="ORF">DFI_19910</name>
</gene>
<feature type="compositionally biased region" description="Pro residues" evidence="2">
    <location>
        <begin position="97"/>
        <end position="125"/>
    </location>
</feature>
<protein>
    <recommendedName>
        <fullName evidence="3">Peripheral subunit-binding (PSBD) domain-containing protein</fullName>
    </recommendedName>
</protein>
<reference evidence="4 5" key="1">
    <citation type="submission" date="2017-05" db="EMBL/GenBank/DDBJ databases">
        <title>The complete genome sequence of Deinococcus ficus isolated from the rhizosphere of the Ficus religiosa L. in Taiwan.</title>
        <authorList>
            <person name="Wu K.-M."/>
            <person name="Liao T.-L."/>
            <person name="Liu Y.-M."/>
            <person name="Young C.-C."/>
            <person name="Tsai S.-F."/>
        </authorList>
    </citation>
    <scope>NUCLEOTIDE SEQUENCE [LARGE SCALE GENOMIC DNA]</scope>
    <source>
        <strain evidence="4 5">CC-FR2-10</strain>
        <plasmid evidence="5">pdfi3</plasmid>
    </source>
</reference>
<organism evidence="4 5">
    <name type="scientific">Deinococcus ficus</name>
    <dbReference type="NCBI Taxonomy" id="317577"/>
    <lineage>
        <taxon>Bacteria</taxon>
        <taxon>Thermotogati</taxon>
        <taxon>Deinococcota</taxon>
        <taxon>Deinococci</taxon>
        <taxon>Deinococcales</taxon>
        <taxon>Deinococcaceae</taxon>
        <taxon>Deinococcus</taxon>
    </lineage>
</organism>
<dbReference type="Gene3D" id="4.10.320.10">
    <property type="entry name" value="E3-binding domain"/>
    <property type="match status" value="1"/>
</dbReference>
<sequence length="390" mass="39818">MTTILPSAQTLAESNGIDWYALRGTGEGGVITEEDVLTHLAAIMMGHVDAPLTPVDAPPPDWNGVIDLDPAMLQAAGMDQETLQMVGEAAASLRPAAPDPVPAAEPAPEPAAPPAPVPTAAPNVGPDPVPAVPAAPSKGGLSGLLGRLYGRQDTERAPAPAQPHAVPAAPNLPAHPPVPAPSFIPAAVVSPAESPTTAPPAIPVPVTPPEVERPLSERVPQSTPVSAPSVPLPAPTPAAAPAAGVTAWRGTFMRRSDPVPAYTAFKTQLEEVLGTTVSDTLLIAHAAQRAAHLTGRAHVTYLDGQAVLTPDLPLRQAALRGRPAERSGDILIGGGPVTEFAQQPGGLLLTADVHDGLLSLSLLGEVDVQQGAAFLAAIERLLQRPIALLL</sequence>
<keyword evidence="5" id="KW-1185">Reference proteome</keyword>
<name>A0A221T3M3_9DEIO</name>
<dbReference type="KEGG" id="dfc:DFI_19910"/>
<dbReference type="GO" id="GO:0016746">
    <property type="term" value="F:acyltransferase activity"/>
    <property type="evidence" value="ECO:0007669"/>
    <property type="project" value="InterPro"/>
</dbReference>
<keyword evidence="4" id="KW-0614">Plasmid</keyword>
<evidence type="ECO:0000256" key="2">
    <source>
        <dbReference type="SAM" id="MobiDB-lite"/>
    </source>
</evidence>
<proteinExistence type="inferred from homology"/>
<geneLocation type="plasmid" evidence="5">
    <name>pdfi3</name>
</geneLocation>
<dbReference type="AlphaFoldDB" id="A0A221T3M3"/>
<accession>A0A221T3M3</accession>
<feature type="region of interest" description="Disordered" evidence="2">
    <location>
        <begin position="93"/>
        <end position="125"/>
    </location>
</feature>
<dbReference type="RefSeq" id="WP_027462895.1">
    <property type="nucleotide sequence ID" value="NZ_CP021084.1"/>
</dbReference>
<comment type="similarity">
    <text evidence="1">Belongs to the 2-oxoacid dehydrogenase family.</text>
</comment>
<dbReference type="InterPro" id="IPR036625">
    <property type="entry name" value="E3-bd_dom_sf"/>
</dbReference>
<evidence type="ECO:0000313" key="5">
    <source>
        <dbReference type="Proteomes" id="UP000259030"/>
    </source>
</evidence>
<dbReference type="PROSITE" id="PS51826">
    <property type="entry name" value="PSBD"/>
    <property type="match status" value="1"/>
</dbReference>
<feature type="domain" description="Peripheral subunit-binding (PSBD)" evidence="3">
    <location>
        <begin position="3"/>
        <end position="40"/>
    </location>
</feature>
<dbReference type="Pfam" id="PF02817">
    <property type="entry name" value="E3_binding"/>
    <property type="match status" value="1"/>
</dbReference>
<evidence type="ECO:0000259" key="3">
    <source>
        <dbReference type="PROSITE" id="PS51826"/>
    </source>
</evidence>
<evidence type="ECO:0000313" key="4">
    <source>
        <dbReference type="EMBL" id="ASN83466.1"/>
    </source>
</evidence>
<dbReference type="InterPro" id="IPR004167">
    <property type="entry name" value="PSBD"/>
</dbReference>
<dbReference type="EMBL" id="CP021084">
    <property type="protein sequence ID" value="ASN83466.1"/>
    <property type="molecule type" value="Genomic_DNA"/>
</dbReference>
<dbReference type="Proteomes" id="UP000259030">
    <property type="component" value="Plasmid pDFI3"/>
</dbReference>
<dbReference type="SUPFAM" id="SSF47005">
    <property type="entry name" value="Peripheral subunit-binding domain of 2-oxo acid dehydrogenase complex"/>
    <property type="match status" value="1"/>
</dbReference>